<dbReference type="Pfam" id="PF01168">
    <property type="entry name" value="Ala_racemase_N"/>
    <property type="match status" value="1"/>
</dbReference>
<keyword evidence="7" id="KW-1185">Reference proteome</keyword>
<dbReference type="FunFam" id="3.20.20.10:FF:000007">
    <property type="entry name" value="Pyridoxal phosphate homeostasis protein"/>
    <property type="match status" value="1"/>
</dbReference>
<dbReference type="VEuPathDB" id="FungiDB:LCOR_02688.1"/>
<dbReference type="CDD" id="cd06822">
    <property type="entry name" value="PLPDE_III_YBL036c_euk"/>
    <property type="match status" value="1"/>
</dbReference>
<proteinExistence type="inferred from homology"/>
<dbReference type="GO" id="GO:0030170">
    <property type="term" value="F:pyridoxal phosphate binding"/>
    <property type="evidence" value="ECO:0007669"/>
    <property type="project" value="UniProtKB-UniRule"/>
</dbReference>
<feature type="modified residue" description="N6-(pyridoxal phosphate)lysine" evidence="2 3">
    <location>
        <position position="53"/>
    </location>
</feature>
<evidence type="ECO:0000256" key="3">
    <source>
        <dbReference type="PIRSR" id="PIRSR004848-1"/>
    </source>
</evidence>
<dbReference type="PANTHER" id="PTHR10146">
    <property type="entry name" value="PROLINE SYNTHETASE CO-TRANSCRIBED BACTERIAL HOMOLOG PROTEIN"/>
    <property type="match status" value="1"/>
</dbReference>
<evidence type="ECO:0000259" key="5">
    <source>
        <dbReference type="Pfam" id="PF01168"/>
    </source>
</evidence>
<dbReference type="SUPFAM" id="SSF51419">
    <property type="entry name" value="PLP-binding barrel"/>
    <property type="match status" value="1"/>
</dbReference>
<dbReference type="InterPro" id="IPR029066">
    <property type="entry name" value="PLP-binding_barrel"/>
</dbReference>
<dbReference type="Proteomes" id="UP000027586">
    <property type="component" value="Unassembled WGS sequence"/>
</dbReference>
<organism evidence="6 7">
    <name type="scientific">Lichtheimia corymbifera JMRC:FSU:9682</name>
    <dbReference type="NCBI Taxonomy" id="1263082"/>
    <lineage>
        <taxon>Eukaryota</taxon>
        <taxon>Fungi</taxon>
        <taxon>Fungi incertae sedis</taxon>
        <taxon>Mucoromycota</taxon>
        <taxon>Mucoromycotina</taxon>
        <taxon>Mucoromycetes</taxon>
        <taxon>Mucorales</taxon>
        <taxon>Lichtheimiaceae</taxon>
        <taxon>Lichtheimia</taxon>
    </lineage>
</organism>
<dbReference type="EMBL" id="CBTN010000008">
    <property type="protein sequence ID" value="CDH51020.1"/>
    <property type="molecule type" value="Genomic_DNA"/>
</dbReference>
<reference evidence="6" key="1">
    <citation type="submission" date="2013-08" db="EMBL/GenBank/DDBJ databases">
        <title>Gene expansion shapes genome architecture in the human pathogen Lichtheimia corymbifera: an evolutionary genomics analysis in the ancient terrestrial Mucorales (Mucoromycotina).</title>
        <authorList>
            <person name="Schwartze V.U."/>
            <person name="Winter S."/>
            <person name="Shelest E."/>
            <person name="Marcet-Houben M."/>
            <person name="Horn F."/>
            <person name="Wehner S."/>
            <person name="Hoffmann K."/>
            <person name="Riege K."/>
            <person name="Sammeth M."/>
            <person name="Nowrousian M."/>
            <person name="Valiante V."/>
            <person name="Linde J."/>
            <person name="Jacobsen I.D."/>
            <person name="Marz M."/>
            <person name="Brakhage A.A."/>
            <person name="Gabaldon T."/>
            <person name="Bocker S."/>
            <person name="Voigt K."/>
        </authorList>
    </citation>
    <scope>NUCLEOTIDE SEQUENCE [LARGE SCALE GENOMIC DNA]</scope>
    <source>
        <strain evidence="6">FSU 9682</strain>
    </source>
</reference>
<name>A0A068RMV9_9FUNG</name>
<dbReference type="NCBIfam" id="TIGR00044">
    <property type="entry name" value="YggS family pyridoxal phosphate-dependent enzyme"/>
    <property type="match status" value="1"/>
</dbReference>
<evidence type="ECO:0000256" key="4">
    <source>
        <dbReference type="RuleBase" id="RU004514"/>
    </source>
</evidence>
<evidence type="ECO:0000313" key="6">
    <source>
        <dbReference type="EMBL" id="CDH51020.1"/>
    </source>
</evidence>
<evidence type="ECO:0000313" key="7">
    <source>
        <dbReference type="Proteomes" id="UP000027586"/>
    </source>
</evidence>
<dbReference type="AlphaFoldDB" id="A0A068RMV9"/>
<dbReference type="InterPro" id="IPR001608">
    <property type="entry name" value="Ala_racemase_N"/>
</dbReference>
<dbReference type="PANTHER" id="PTHR10146:SF14">
    <property type="entry name" value="PYRIDOXAL PHOSPHATE HOMEOSTASIS PROTEIN"/>
    <property type="match status" value="1"/>
</dbReference>
<sequence length="255" mass="28481">MLLRRSFPILSRFKHTMTSTSRQAEITDNLNAVREAIKQVNCPQQARLVAVSKYKPAQDLLYAYEAGQRHFGENYVQELVEKSGELPRDIQWHFIGHLQSNKCKAVAAIPNLYVVETVDSQKKADTLNKACAGLRSDPLRVFVQVNTSGEDVKSGVSPADCPNVCKHIVENCPQLILSGLMTIGMFGRDPSEENPDFQCLVECRKQVNQVLPDQSLELSMGMSEDYLQALKAGSTNVRVGRTIFGARPPKEEMKK</sequence>
<keyword evidence="1 2" id="KW-0663">Pyridoxal phosphate</keyword>
<dbReference type="Gene3D" id="3.20.20.10">
    <property type="entry name" value="Alanine racemase"/>
    <property type="match status" value="1"/>
</dbReference>
<dbReference type="PIRSF" id="PIRSF004848">
    <property type="entry name" value="YBL036c_PLPDEIII"/>
    <property type="match status" value="1"/>
</dbReference>
<dbReference type="PROSITE" id="PS01211">
    <property type="entry name" value="UPF0001"/>
    <property type="match status" value="1"/>
</dbReference>
<dbReference type="InterPro" id="IPR011078">
    <property type="entry name" value="PyrdxlP_homeostasis"/>
</dbReference>
<evidence type="ECO:0000256" key="2">
    <source>
        <dbReference type="HAMAP-Rule" id="MF_03225"/>
    </source>
</evidence>
<comment type="cofactor">
    <cofactor evidence="3">
        <name>pyridoxal 5'-phosphate</name>
        <dbReference type="ChEBI" id="CHEBI:597326"/>
    </cofactor>
</comment>
<comment type="function">
    <text evidence="2">Pyridoxal 5'-phosphate (PLP)-binding protein, which may be involved in intracellular homeostatic regulation of pyridoxal 5'-phosphate (PLP), the active form of vitamin B6.</text>
</comment>
<dbReference type="HAMAP" id="MF_02087">
    <property type="entry name" value="PLP_homeostasis"/>
    <property type="match status" value="1"/>
</dbReference>
<gene>
    <name evidence="6" type="ORF">LCOR_02688.1</name>
</gene>
<evidence type="ECO:0000256" key="1">
    <source>
        <dbReference type="ARBA" id="ARBA00022898"/>
    </source>
</evidence>
<dbReference type="OrthoDB" id="10264196at2759"/>
<comment type="similarity">
    <text evidence="2 4">Belongs to the pyridoxal phosphate-binding protein YggS/PROSC family.</text>
</comment>
<dbReference type="STRING" id="1263082.A0A068RMV9"/>
<protein>
    <recommendedName>
        <fullName evidence="2">Pyridoxal phosphate homeostasis protein</fullName>
        <shortName evidence="2">PLP homeostasis protein</shortName>
    </recommendedName>
</protein>
<feature type="domain" description="Alanine racemase N-terminal" evidence="5">
    <location>
        <begin position="25"/>
        <end position="248"/>
    </location>
</feature>
<comment type="caution">
    <text evidence="6">The sequence shown here is derived from an EMBL/GenBank/DDBJ whole genome shotgun (WGS) entry which is preliminary data.</text>
</comment>
<accession>A0A068RMV9</accession>